<protein>
    <submittedName>
        <fullName evidence="1">Uncharacterized protein</fullName>
    </submittedName>
</protein>
<dbReference type="EMBL" id="CACSIP010000023">
    <property type="protein sequence ID" value="CAA0124540.1"/>
    <property type="molecule type" value="Genomic_DNA"/>
</dbReference>
<dbReference type="Proteomes" id="UP000430146">
    <property type="component" value="Unassembled WGS sequence"/>
</dbReference>
<evidence type="ECO:0000313" key="1">
    <source>
        <dbReference type="EMBL" id="CAA0124540.1"/>
    </source>
</evidence>
<name>A0A5S9QZ31_MYCVN</name>
<dbReference type="RefSeq" id="WP_159231733.1">
    <property type="nucleotide sequence ID" value="NZ_CACSIP010000023.1"/>
</dbReference>
<reference evidence="1 2" key="1">
    <citation type="submission" date="2019-11" db="EMBL/GenBank/DDBJ databases">
        <authorList>
            <person name="Holert J."/>
        </authorList>
    </citation>
    <scope>NUCLEOTIDE SEQUENCE [LARGE SCALE GENOMIC DNA]</scope>
    <source>
        <strain evidence="1">BC8_1</strain>
    </source>
</reference>
<accession>A0A5S9QZ31</accession>
<evidence type="ECO:0000313" key="2">
    <source>
        <dbReference type="Proteomes" id="UP000430146"/>
    </source>
</evidence>
<proteinExistence type="predicted"/>
<keyword evidence="2" id="KW-1185">Reference proteome</keyword>
<gene>
    <name evidence="1" type="ORF">AELLOGFF_01027</name>
</gene>
<organism evidence="1 2">
    <name type="scientific">Mycolicibacterium vanbaalenii</name>
    <name type="common">Mycobacterium vanbaalenii</name>
    <dbReference type="NCBI Taxonomy" id="110539"/>
    <lineage>
        <taxon>Bacteria</taxon>
        <taxon>Bacillati</taxon>
        <taxon>Actinomycetota</taxon>
        <taxon>Actinomycetes</taxon>
        <taxon>Mycobacteriales</taxon>
        <taxon>Mycobacteriaceae</taxon>
        <taxon>Mycolicibacterium</taxon>
    </lineage>
</organism>
<dbReference type="AlphaFoldDB" id="A0A5S9QZ31"/>
<sequence length="65" mass="7062">MRAGTITAVGRFRAQNVTMIEPGNPFGGTRASRDIPRYAELIESGLLDSATMISRRRNTTCTAFG</sequence>